<dbReference type="Proteomes" id="UP001171606">
    <property type="component" value="Unassembled WGS sequence"/>
</dbReference>
<evidence type="ECO:0000259" key="4">
    <source>
        <dbReference type="Pfam" id="PF01965"/>
    </source>
</evidence>
<dbReference type="Gene3D" id="3.40.50.880">
    <property type="match status" value="1"/>
</dbReference>
<dbReference type="PANTHER" id="PTHR48094:SF11">
    <property type="entry name" value="GLUTATHIONE-INDEPENDENT GLYOXALASE HSP31-RELATED"/>
    <property type="match status" value="1"/>
</dbReference>
<comment type="caution">
    <text evidence="5">The sequence shown here is derived from an EMBL/GenBank/DDBJ whole genome shotgun (WGS) entry which is preliminary data.</text>
</comment>
<sequence>MTHEEGTSNVTKRILHVVSNVANYADQSEPTGLWLSELTHAWHVFAEKGYGQRLVSPKGGPSPLEPRSLKWPLADASVKAWLNDPDCQKLLATTARPDQIDPADFDAIYFTGGHAVMWDFPDDAGLQRLTRDIYERGGIVSSVCHGYCGLLNTKLSNGALLVAGRRVTGYSWVEEVLAGVAKKVPYNAEEEMVQRGALYEKALLPFTSNVVTDGRLVTGQNPQSAKATAEQVAALV</sequence>
<evidence type="ECO:0000256" key="2">
    <source>
        <dbReference type="ARBA" id="ARBA00023239"/>
    </source>
</evidence>
<dbReference type="PANTHER" id="PTHR48094">
    <property type="entry name" value="PROTEIN/NUCLEIC ACID DEGLYCASE DJ-1-RELATED"/>
    <property type="match status" value="1"/>
</dbReference>
<dbReference type="InterPro" id="IPR029062">
    <property type="entry name" value="Class_I_gatase-like"/>
</dbReference>
<evidence type="ECO:0000256" key="1">
    <source>
        <dbReference type="ARBA" id="ARBA00023016"/>
    </source>
</evidence>
<proteinExistence type="inferred from homology"/>
<dbReference type="SUPFAM" id="SSF52317">
    <property type="entry name" value="Class I glutamine amidotransferase-like"/>
    <property type="match status" value="1"/>
</dbReference>
<keyword evidence="5" id="KW-0315">Glutamine amidotransferase</keyword>
<keyword evidence="1" id="KW-0346">Stress response</keyword>
<name>A0ABT8PD28_9BURK</name>
<evidence type="ECO:0000313" key="6">
    <source>
        <dbReference type="Proteomes" id="UP001171606"/>
    </source>
</evidence>
<gene>
    <name evidence="5" type="ORF">QZM52_17190</name>
</gene>
<dbReference type="Pfam" id="PF01965">
    <property type="entry name" value="DJ-1_PfpI"/>
    <property type="match status" value="1"/>
</dbReference>
<evidence type="ECO:0000256" key="3">
    <source>
        <dbReference type="ARBA" id="ARBA00038493"/>
    </source>
</evidence>
<protein>
    <submittedName>
        <fullName evidence="5">Type 1 glutamine amidotransferase domain-containing protein</fullName>
    </submittedName>
</protein>
<dbReference type="InterPro" id="IPR050325">
    <property type="entry name" value="Prot/Nucl_acid_deglycase"/>
</dbReference>
<reference evidence="5" key="1">
    <citation type="submission" date="2023-07" db="EMBL/GenBank/DDBJ databases">
        <title>A collection of bacterial strains from the Burkholderia cepacia Research Laboratory and Repository.</title>
        <authorList>
            <person name="Lipuma J."/>
            <person name="Spilker T."/>
            <person name="Caverly L."/>
        </authorList>
    </citation>
    <scope>NUCLEOTIDE SEQUENCE</scope>
    <source>
        <strain evidence="5">AU42020</strain>
    </source>
</reference>
<evidence type="ECO:0000313" key="5">
    <source>
        <dbReference type="EMBL" id="MDN7933024.1"/>
    </source>
</evidence>
<dbReference type="InterPro" id="IPR002818">
    <property type="entry name" value="DJ-1/PfpI"/>
</dbReference>
<keyword evidence="2" id="KW-0456">Lyase</keyword>
<dbReference type="CDD" id="cd03141">
    <property type="entry name" value="GATase1_Hsp31_like"/>
    <property type="match status" value="1"/>
</dbReference>
<organism evidence="5 6">
    <name type="scientific">Burkholderia metallica</name>
    <dbReference type="NCBI Taxonomy" id="488729"/>
    <lineage>
        <taxon>Bacteria</taxon>
        <taxon>Pseudomonadati</taxon>
        <taxon>Pseudomonadota</taxon>
        <taxon>Betaproteobacteria</taxon>
        <taxon>Burkholderiales</taxon>
        <taxon>Burkholderiaceae</taxon>
        <taxon>Burkholderia</taxon>
        <taxon>Burkholderia cepacia complex</taxon>
    </lineage>
</organism>
<accession>A0ABT8PD28</accession>
<keyword evidence="6" id="KW-1185">Reference proteome</keyword>
<dbReference type="EMBL" id="JAUJSQ010000005">
    <property type="protein sequence ID" value="MDN7933024.1"/>
    <property type="molecule type" value="Genomic_DNA"/>
</dbReference>
<comment type="similarity">
    <text evidence="3">Belongs to the peptidase C56 family. HSP31-like subfamily.</text>
</comment>
<feature type="domain" description="DJ-1/PfpI" evidence="4">
    <location>
        <begin position="36"/>
        <end position="232"/>
    </location>
</feature>